<name>A0ABY4GFZ6_9BACT</name>
<evidence type="ECO:0000313" key="3">
    <source>
        <dbReference type="Proteomes" id="UP000830401"/>
    </source>
</evidence>
<reference evidence="2" key="1">
    <citation type="submission" date="2022-04" db="EMBL/GenBank/DDBJ databases">
        <title>Hymenobacter sp. isolated from the air.</title>
        <authorList>
            <person name="Won M."/>
            <person name="Lee C.-M."/>
            <person name="Woen H.-Y."/>
            <person name="Kwon S.-W."/>
        </authorList>
    </citation>
    <scope>NUCLEOTIDE SEQUENCE</scope>
    <source>
        <strain evidence="2">5420S-77</strain>
        <plasmid evidence="2">unnamed7</plasmid>
    </source>
</reference>
<dbReference type="InterPro" id="IPR014512">
    <property type="entry name" value="O_gly_hydro"/>
</dbReference>
<evidence type="ECO:0000256" key="1">
    <source>
        <dbReference type="SAM" id="SignalP"/>
    </source>
</evidence>
<dbReference type="Gene3D" id="1.50.10.20">
    <property type="match status" value="1"/>
</dbReference>
<evidence type="ECO:0000313" key="2">
    <source>
        <dbReference type="EMBL" id="UOQ69782.1"/>
    </source>
</evidence>
<dbReference type="InterPro" id="IPR008928">
    <property type="entry name" value="6-hairpin_glycosidase_sf"/>
</dbReference>
<accession>A0ABY4GFZ6</accession>
<dbReference type="RefSeq" id="WP_245127630.1">
    <property type="nucleotide sequence ID" value="NZ_CP095068.1"/>
</dbReference>
<keyword evidence="2" id="KW-0378">Hydrolase</keyword>
<dbReference type="PIRSF" id="PIRSF021505">
    <property type="entry name" value="O_gly_hdrol"/>
    <property type="match status" value="1"/>
</dbReference>
<dbReference type="GO" id="GO:0016787">
    <property type="term" value="F:hydrolase activity"/>
    <property type="evidence" value="ECO:0007669"/>
    <property type="project" value="UniProtKB-KW"/>
</dbReference>
<keyword evidence="2" id="KW-0614">Plasmid</keyword>
<feature type="signal peptide" evidence="1">
    <location>
        <begin position="1"/>
        <end position="29"/>
    </location>
</feature>
<dbReference type="SUPFAM" id="SSF48208">
    <property type="entry name" value="Six-hairpin glycosidases"/>
    <property type="match status" value="1"/>
</dbReference>
<proteinExistence type="predicted"/>
<keyword evidence="1" id="KW-0732">Signal</keyword>
<dbReference type="EMBL" id="CP095068">
    <property type="protein sequence ID" value="UOQ69782.1"/>
    <property type="molecule type" value="Genomic_DNA"/>
</dbReference>
<dbReference type="PANTHER" id="PTHR47791">
    <property type="entry name" value="MEIOTICALLY UP-REGULATED GENE 191 PROTEIN"/>
    <property type="match status" value="1"/>
</dbReference>
<dbReference type="PROSITE" id="PS51257">
    <property type="entry name" value="PROKAR_LIPOPROTEIN"/>
    <property type="match status" value="1"/>
</dbReference>
<feature type="chain" id="PRO_5046368042" evidence="1">
    <location>
        <begin position="30"/>
        <end position="392"/>
    </location>
</feature>
<gene>
    <name evidence="2" type="ORF">MUN86_29660</name>
</gene>
<keyword evidence="3" id="KW-1185">Reference proteome</keyword>
<dbReference type="InterPro" id="IPR005198">
    <property type="entry name" value="Glyco_hydro_76"/>
</dbReference>
<protein>
    <submittedName>
        <fullName evidence="2">Glycoside hydrolase</fullName>
    </submittedName>
</protein>
<dbReference type="Proteomes" id="UP000830401">
    <property type="component" value="Plasmid unnamed7"/>
</dbReference>
<geneLocation type="plasmid" evidence="2 3">
    <name>unnamed7</name>
</geneLocation>
<sequence>MNKSFFSIRPLAALRVGYGLLSLLVVACADPVDDDVTPPVVPPTVAAVNWAARADSAQAALSLGFFSPTGQYYLESNAGNADFNYWWQAHGLDVLTDGYQRTKSADYLTRMRQLQQGTKAKNGNSYLNDFYDDMEWQALACLRAFELTKDPDYKATAALLWADIKLGWNEQQGGGIAWRKSQRSYKNTPANAPAAILAARFYVLDRNPEDLAWAQKIYTWEKAKLVDPASGLVWDGVNRLGDGQTDKDWRFTYNQGTFIGAGVALYRATQQGSYLEDATRTANYVLNDSQMAPGGILKDEGNGDGGLFKGILVRYLTELATEPAVSAASRASYVSFLKFNGESLYKRGTRRPQFLFNTNWTALPGSSVESSTQMSGVMMLEALADLQARNVL</sequence>
<dbReference type="PANTHER" id="PTHR47791:SF3">
    <property type="entry name" value="MEIOTICALLY UP-REGULATED GENE 191 PROTEIN"/>
    <property type="match status" value="1"/>
</dbReference>
<dbReference type="Pfam" id="PF03663">
    <property type="entry name" value="Glyco_hydro_76"/>
    <property type="match status" value="1"/>
</dbReference>
<organism evidence="2 3">
    <name type="scientific">Hymenobacter volaticus</name>
    <dbReference type="NCBI Taxonomy" id="2932254"/>
    <lineage>
        <taxon>Bacteria</taxon>
        <taxon>Pseudomonadati</taxon>
        <taxon>Bacteroidota</taxon>
        <taxon>Cytophagia</taxon>
        <taxon>Cytophagales</taxon>
        <taxon>Hymenobacteraceae</taxon>
        <taxon>Hymenobacter</taxon>
    </lineage>
</organism>
<dbReference type="InterPro" id="IPR053169">
    <property type="entry name" value="MUG_Protein"/>
</dbReference>